<evidence type="ECO:0000313" key="2">
    <source>
        <dbReference type="EMBL" id="MBB5834910.1"/>
    </source>
</evidence>
<feature type="compositionally biased region" description="Basic and acidic residues" evidence="1">
    <location>
        <begin position="96"/>
        <end position="106"/>
    </location>
</feature>
<evidence type="ECO:0000256" key="1">
    <source>
        <dbReference type="SAM" id="MobiDB-lite"/>
    </source>
</evidence>
<accession>A0A7W9J4C7</accession>
<dbReference type="Proteomes" id="UP000549971">
    <property type="component" value="Unassembled WGS sequence"/>
</dbReference>
<dbReference type="AlphaFoldDB" id="A0A7W9J4C7"/>
<dbReference type="RefSeq" id="WP_184794618.1">
    <property type="nucleotide sequence ID" value="NZ_JACHMY010000001.1"/>
</dbReference>
<dbReference type="EMBL" id="JACHMY010000001">
    <property type="protein sequence ID" value="MBB5834910.1"/>
    <property type="molecule type" value="Genomic_DNA"/>
</dbReference>
<comment type="caution">
    <text evidence="2">The sequence shown here is derived from an EMBL/GenBank/DDBJ whole genome shotgun (WGS) entry which is preliminary data.</text>
</comment>
<reference evidence="2 3" key="1">
    <citation type="submission" date="2020-08" db="EMBL/GenBank/DDBJ databases">
        <title>Sequencing the genomes of 1000 actinobacteria strains.</title>
        <authorList>
            <person name="Klenk H.-P."/>
        </authorList>
    </citation>
    <scope>NUCLEOTIDE SEQUENCE [LARGE SCALE GENOMIC DNA]</scope>
    <source>
        <strain evidence="2 3">DSM 28967</strain>
    </source>
</reference>
<organism evidence="2 3">
    <name type="scientific">Kribbella italica</name>
    <dbReference type="NCBI Taxonomy" id="1540520"/>
    <lineage>
        <taxon>Bacteria</taxon>
        <taxon>Bacillati</taxon>
        <taxon>Actinomycetota</taxon>
        <taxon>Actinomycetes</taxon>
        <taxon>Propionibacteriales</taxon>
        <taxon>Kribbellaceae</taxon>
        <taxon>Kribbella</taxon>
    </lineage>
</organism>
<gene>
    <name evidence="2" type="ORF">HDA39_001644</name>
</gene>
<feature type="region of interest" description="Disordered" evidence="1">
    <location>
        <begin position="86"/>
        <end position="106"/>
    </location>
</feature>
<proteinExistence type="predicted"/>
<evidence type="ECO:0000313" key="3">
    <source>
        <dbReference type="Proteomes" id="UP000549971"/>
    </source>
</evidence>
<keyword evidence="3" id="KW-1185">Reference proteome</keyword>
<protein>
    <submittedName>
        <fullName evidence="2">Uncharacterized protein</fullName>
    </submittedName>
</protein>
<name>A0A7W9J4C7_9ACTN</name>
<sequence length="106" mass="11647">MTDPYAEINGHRVIDLHRVTSQGRFAAGPVCIRCDTHFADLQEIADTACPVPFATGNHDLLVDPDDGLLYCTQCPLVAYDLADAAGEEPCSGPVHNEQRPRRSDRR</sequence>